<feature type="region of interest" description="Disordered" evidence="1">
    <location>
        <begin position="180"/>
        <end position="201"/>
    </location>
</feature>
<sequence length="326" mass="34304">MTPLDGPYKLLLPTMRHGTYLALVAWIVSGCGTGNVVAAEKVSHLHPKLIQAVTRQLSDCTEQCAAIGEAVQICDTTNCLCTPPYAESLQLCAMCQSQGCNERQYDVWDKVIDLFNGICAAPPTSPIAFTTPTATTDPIPLITKPTSENDSTPVVVLDDDYILVGSCSRGLGQVVLPSRLPQPTTWDGDATSVPTPSRGLGRIELPAEEPQISIITVEEPYSNPALVTDASAVQDDKDVIQSPPTPAPAPTPHHTHSDEPSRTGGPNQLSLGPTGRPIAQPVAGNAGPSESSNSSALHTPSQAVVISTLFSLLGASVSVSLFQWHS</sequence>
<dbReference type="EMBL" id="AACS02000007">
    <property type="protein sequence ID" value="EAU90138.2"/>
    <property type="molecule type" value="Genomic_DNA"/>
</dbReference>
<dbReference type="AlphaFoldDB" id="A8N9U9"/>
<evidence type="ECO:0000313" key="2">
    <source>
        <dbReference type="EMBL" id="EAU90138.2"/>
    </source>
</evidence>
<organism evidence="2 3">
    <name type="scientific">Coprinopsis cinerea (strain Okayama-7 / 130 / ATCC MYA-4618 / FGSC 9003)</name>
    <name type="common">Inky cap fungus</name>
    <name type="synonym">Hormographiella aspergillata</name>
    <dbReference type="NCBI Taxonomy" id="240176"/>
    <lineage>
        <taxon>Eukaryota</taxon>
        <taxon>Fungi</taxon>
        <taxon>Dikarya</taxon>
        <taxon>Basidiomycota</taxon>
        <taxon>Agaricomycotina</taxon>
        <taxon>Agaricomycetes</taxon>
        <taxon>Agaricomycetidae</taxon>
        <taxon>Agaricales</taxon>
        <taxon>Agaricineae</taxon>
        <taxon>Psathyrellaceae</taxon>
        <taxon>Coprinopsis</taxon>
    </lineage>
</organism>
<evidence type="ECO:0000256" key="1">
    <source>
        <dbReference type="SAM" id="MobiDB-lite"/>
    </source>
</evidence>
<name>A8N9U9_COPC7</name>
<dbReference type="VEuPathDB" id="FungiDB:CC1G_05676"/>
<dbReference type="HOGENOM" id="CLU_852622_0_0_1"/>
<keyword evidence="3" id="KW-1185">Reference proteome</keyword>
<accession>A8N9U9</accession>
<proteinExistence type="predicted"/>
<dbReference type="Proteomes" id="UP000001861">
    <property type="component" value="Unassembled WGS sequence"/>
</dbReference>
<reference evidence="2 3" key="1">
    <citation type="journal article" date="2010" name="Proc. Natl. Acad. Sci. U.S.A.">
        <title>Insights into evolution of multicellular fungi from the assembled chromosomes of the mushroom Coprinopsis cinerea (Coprinus cinereus).</title>
        <authorList>
            <person name="Stajich J.E."/>
            <person name="Wilke S.K."/>
            <person name="Ahren D."/>
            <person name="Au C.H."/>
            <person name="Birren B.W."/>
            <person name="Borodovsky M."/>
            <person name="Burns C."/>
            <person name="Canback B."/>
            <person name="Casselton L.A."/>
            <person name="Cheng C.K."/>
            <person name="Deng J."/>
            <person name="Dietrich F.S."/>
            <person name="Fargo D.C."/>
            <person name="Farman M.L."/>
            <person name="Gathman A.C."/>
            <person name="Goldberg J."/>
            <person name="Guigo R."/>
            <person name="Hoegger P.J."/>
            <person name="Hooker J.B."/>
            <person name="Huggins A."/>
            <person name="James T.Y."/>
            <person name="Kamada T."/>
            <person name="Kilaru S."/>
            <person name="Kodira C."/>
            <person name="Kues U."/>
            <person name="Kupfer D."/>
            <person name="Kwan H.S."/>
            <person name="Lomsadze A."/>
            <person name="Li W."/>
            <person name="Lilly W.W."/>
            <person name="Ma L.J."/>
            <person name="Mackey A.J."/>
            <person name="Manning G."/>
            <person name="Martin F."/>
            <person name="Muraguchi H."/>
            <person name="Natvig D.O."/>
            <person name="Palmerini H."/>
            <person name="Ramesh M.A."/>
            <person name="Rehmeyer C.J."/>
            <person name="Roe B.A."/>
            <person name="Shenoy N."/>
            <person name="Stanke M."/>
            <person name="Ter-Hovhannisyan V."/>
            <person name="Tunlid A."/>
            <person name="Velagapudi R."/>
            <person name="Vision T.J."/>
            <person name="Zeng Q."/>
            <person name="Zolan M.E."/>
            <person name="Pukkila P.J."/>
        </authorList>
    </citation>
    <scope>NUCLEOTIDE SEQUENCE [LARGE SCALE GENOMIC DNA]</scope>
    <source>
        <strain evidence="3">Okayama-7 / 130 / ATCC MYA-4618 / FGSC 9003</strain>
    </source>
</reference>
<feature type="region of interest" description="Disordered" evidence="1">
    <location>
        <begin position="238"/>
        <end position="296"/>
    </location>
</feature>
<dbReference type="InParanoid" id="A8N9U9"/>
<protein>
    <submittedName>
        <fullName evidence="2">Uncharacterized protein</fullName>
    </submittedName>
</protein>
<gene>
    <name evidence="2" type="ORF">CC1G_05676</name>
</gene>
<dbReference type="GeneID" id="6008079"/>
<dbReference type="KEGG" id="cci:CC1G_05676"/>
<comment type="caution">
    <text evidence="2">The sequence shown here is derived from an EMBL/GenBank/DDBJ whole genome shotgun (WGS) entry which is preliminary data.</text>
</comment>
<dbReference type="RefSeq" id="XP_001831605.2">
    <property type="nucleotide sequence ID" value="XM_001831553.2"/>
</dbReference>
<evidence type="ECO:0000313" key="3">
    <source>
        <dbReference type="Proteomes" id="UP000001861"/>
    </source>
</evidence>